<accession>A0A4P6EQW0</accession>
<evidence type="ECO:0000256" key="3">
    <source>
        <dbReference type="ARBA" id="ARBA00022777"/>
    </source>
</evidence>
<dbReference type="InterPro" id="IPR029056">
    <property type="entry name" value="Ribokinase-like"/>
</dbReference>
<keyword evidence="7" id="KW-1185">Reference proteome</keyword>
<reference evidence="6 7" key="1">
    <citation type="submission" date="2019-01" db="EMBL/GenBank/DDBJ databases">
        <title>Genome sequencing of strain DFW100M-13.</title>
        <authorList>
            <person name="Heo J."/>
            <person name="Kim S.-J."/>
            <person name="Kim J.-S."/>
            <person name="Hong S.-B."/>
            <person name="Kwon S.-W."/>
        </authorList>
    </citation>
    <scope>NUCLEOTIDE SEQUENCE [LARGE SCALE GENOMIC DNA]</scope>
    <source>
        <strain evidence="6 7">DFW100M-13</strain>
    </source>
</reference>
<evidence type="ECO:0000313" key="6">
    <source>
        <dbReference type="EMBL" id="QAY60258.1"/>
    </source>
</evidence>
<dbReference type="InterPro" id="IPR052700">
    <property type="entry name" value="Carb_kinase_PfkB-like"/>
</dbReference>
<organism evidence="6 7">
    <name type="scientific">Microbacterium protaetiae</name>
    <dbReference type="NCBI Taxonomy" id="2509458"/>
    <lineage>
        <taxon>Bacteria</taxon>
        <taxon>Bacillati</taxon>
        <taxon>Actinomycetota</taxon>
        <taxon>Actinomycetes</taxon>
        <taxon>Micrococcales</taxon>
        <taxon>Microbacteriaceae</taxon>
        <taxon>Microbacterium</taxon>
    </lineage>
</organism>
<evidence type="ECO:0000313" key="7">
    <source>
        <dbReference type="Proteomes" id="UP000293995"/>
    </source>
</evidence>
<evidence type="ECO:0000256" key="4">
    <source>
        <dbReference type="SAM" id="MobiDB-lite"/>
    </source>
</evidence>
<dbReference type="PROSITE" id="PS00584">
    <property type="entry name" value="PFKB_KINASES_2"/>
    <property type="match status" value="1"/>
</dbReference>
<dbReference type="Gene3D" id="3.40.1190.20">
    <property type="match status" value="1"/>
</dbReference>
<dbReference type="InterPro" id="IPR002173">
    <property type="entry name" value="Carboh/pur_kinase_PfkB_CS"/>
</dbReference>
<dbReference type="Proteomes" id="UP000293995">
    <property type="component" value="Chromosome"/>
</dbReference>
<dbReference type="SUPFAM" id="SSF53613">
    <property type="entry name" value="Ribokinase-like"/>
    <property type="match status" value="1"/>
</dbReference>
<name>A0A4P6EQW0_9MICO</name>
<dbReference type="KEGG" id="mprt:ET475_09845"/>
<dbReference type="PANTHER" id="PTHR43320">
    <property type="entry name" value="SUGAR KINASE"/>
    <property type="match status" value="1"/>
</dbReference>
<comment type="similarity">
    <text evidence="1">Belongs to the carbohydrate kinase PfkB family.</text>
</comment>
<feature type="compositionally biased region" description="Basic and acidic residues" evidence="4">
    <location>
        <begin position="1"/>
        <end position="22"/>
    </location>
</feature>
<gene>
    <name evidence="6" type="ORF">ET475_09845</name>
</gene>
<evidence type="ECO:0000256" key="2">
    <source>
        <dbReference type="ARBA" id="ARBA00022679"/>
    </source>
</evidence>
<dbReference type="CDD" id="cd01166">
    <property type="entry name" value="KdgK"/>
    <property type="match status" value="1"/>
</dbReference>
<dbReference type="AlphaFoldDB" id="A0A4P6EQW0"/>
<feature type="region of interest" description="Disordered" evidence="4">
    <location>
        <begin position="1"/>
        <end position="23"/>
    </location>
</feature>
<dbReference type="GO" id="GO:0016301">
    <property type="term" value="F:kinase activity"/>
    <property type="evidence" value="ECO:0007669"/>
    <property type="project" value="UniProtKB-KW"/>
</dbReference>
<feature type="domain" description="Carbohydrate kinase PfkB" evidence="5">
    <location>
        <begin position="29"/>
        <end position="313"/>
    </location>
</feature>
<dbReference type="InterPro" id="IPR011611">
    <property type="entry name" value="PfkB_dom"/>
</dbReference>
<evidence type="ECO:0000256" key="1">
    <source>
        <dbReference type="ARBA" id="ARBA00010688"/>
    </source>
</evidence>
<protein>
    <submittedName>
        <fullName evidence="6">Sugar kinase</fullName>
    </submittedName>
</protein>
<evidence type="ECO:0000259" key="5">
    <source>
        <dbReference type="Pfam" id="PF00294"/>
    </source>
</evidence>
<dbReference type="Pfam" id="PF00294">
    <property type="entry name" value="PfkB"/>
    <property type="match status" value="1"/>
</dbReference>
<keyword evidence="2" id="KW-0808">Transferase</keyword>
<dbReference type="OrthoDB" id="9808601at2"/>
<proteinExistence type="inferred from homology"/>
<dbReference type="PANTHER" id="PTHR43320:SF2">
    <property type="entry name" value="2-DEHYDRO-3-DEOXYGLUCONOKINASE_2-DEHYDRO-3-DEOXYGALACTONOKINASE"/>
    <property type="match status" value="1"/>
</dbReference>
<sequence>MGDGGRESILRHWGRDTDRRSEAPGPVLLAVGETMALVAPAVAGRVVDAELFRLDAGGAESNVAAHVAALGQQARWFSRLGTDPLGDRVARQLAMRGVQLDGVIRDPDHPTGLYVKDPGNGVRYYRAGSAASHLTPADVDAVDWTDVEVLHISGITAILSPSAAAFLDALIARARSRDVAVSFDVNHRAALWDAATAAPTLAALARQADIVFVGRDEAEGLWGTPTAEATRALLGEVPELVVKDGDVGATVFVDDEVVFEPAHRVEVVDVVGAGDAFAGGYLAALLGGADHGARLRAGHERAALTLTTTGDSIIEEVPVIR</sequence>
<keyword evidence="3 6" id="KW-0418">Kinase</keyword>
<dbReference type="EMBL" id="CP035494">
    <property type="protein sequence ID" value="QAY60258.1"/>
    <property type="molecule type" value="Genomic_DNA"/>
</dbReference>